<accession>A0ACB8QDU5</accession>
<comment type="caution">
    <text evidence="1">The sequence shown here is derived from an EMBL/GenBank/DDBJ whole genome shotgun (WGS) entry which is preliminary data.</text>
</comment>
<name>A0ACB8QDU5_9AGAM</name>
<sequence>MSSTRQNASVIANKKRKMKRERTVTTLTGSDNLLDNGHGRDRAGPSLSYHGSADDLTSPSGGFPGFPSMQTELGGSFGLPPFSHGPTQQPIIHHPQQTTFFPSPSLPAGQADLDALQRLKDVIKNGQHEIFRAIPQPTVLANLYKGSVDLASLSLDAPSDKAVSPRAGQKPGPTATANSPAQHTQPQALALASTAPAVLSGSSLVSAVAPNDSEIGEPNHAQQTPTSPPSTNFSSQAVVSHQSPPATLRKIEEPLAIKPDVGALESQAEQIPPPASEAAPSSAPDTRPVTGTIPQPAGSTADMIPRVEQLGNDPPAERRRESPRSIYPSPPPHLMNDLGTGTAIGAVNVEVTTTDSVLVKSQISVPATSQTGDQRLKAEFFNRPEDGNPVMTLLVQKHPIQMFAPTGGTLRSLHSLPHSTPIHSTPLSTRSVPVSPSRNIAPANTQPASSPRLTTLSADRPPARVPTLQERISGAPPLLSRPADAPRALPPRVAAIEDRLSSRAADNRPRTISGPDGRQNEDAPRARPAEVPRPNPAPERPVHIFDRDDRRMLPSSATRDRFPPASDDRPRIPSGSYPRPPISPRSLPSAKVHTPVLSPARAPPPEYRSSGPPAPRDRSLDRRGYYDRPPAADGARAVAEPHHPPTTSADLYRSTPRLEGERRASPRGPSPVRNEHVYRAESIRPRDEPERESARDWYARGYDERSRVVPPQLPSSASYWDDKDRRLSSSSQTTQPPRSAASWDREPYNVGAPPYSAGNTGGFDDHDRDRDRDTDLDRGRERERDRGRERAPPPLLPPVSRDPYYPPSLVGFDPRPPVPPPARDPYPPSYPPYDDRPRVRPRSRSPVDDRPPFKRARDDVYDAPPYYMREKEPLPTVPSVHAERATYECEYYPPFGADRRTPPAPFRR</sequence>
<dbReference type="EMBL" id="MU273674">
    <property type="protein sequence ID" value="KAI0029466.1"/>
    <property type="molecule type" value="Genomic_DNA"/>
</dbReference>
<protein>
    <submittedName>
        <fullName evidence="1">Uncharacterized protein</fullName>
    </submittedName>
</protein>
<dbReference type="Proteomes" id="UP000814128">
    <property type="component" value="Unassembled WGS sequence"/>
</dbReference>
<keyword evidence="2" id="KW-1185">Reference proteome</keyword>
<proteinExistence type="predicted"/>
<evidence type="ECO:0000313" key="1">
    <source>
        <dbReference type="EMBL" id="KAI0029466.1"/>
    </source>
</evidence>
<reference evidence="1" key="1">
    <citation type="submission" date="2021-02" db="EMBL/GenBank/DDBJ databases">
        <authorList>
            <consortium name="DOE Joint Genome Institute"/>
            <person name="Ahrendt S."/>
            <person name="Looney B.P."/>
            <person name="Miyauchi S."/>
            <person name="Morin E."/>
            <person name="Drula E."/>
            <person name="Courty P.E."/>
            <person name="Chicoki N."/>
            <person name="Fauchery L."/>
            <person name="Kohler A."/>
            <person name="Kuo A."/>
            <person name="Labutti K."/>
            <person name="Pangilinan J."/>
            <person name="Lipzen A."/>
            <person name="Riley R."/>
            <person name="Andreopoulos W."/>
            <person name="He G."/>
            <person name="Johnson J."/>
            <person name="Barry K.W."/>
            <person name="Grigoriev I.V."/>
            <person name="Nagy L."/>
            <person name="Hibbett D."/>
            <person name="Henrissat B."/>
            <person name="Matheny P.B."/>
            <person name="Labbe J."/>
            <person name="Martin F."/>
        </authorList>
    </citation>
    <scope>NUCLEOTIDE SEQUENCE</scope>
    <source>
        <strain evidence="1">EC-137</strain>
    </source>
</reference>
<organism evidence="1 2">
    <name type="scientific">Vararia minispora EC-137</name>
    <dbReference type="NCBI Taxonomy" id="1314806"/>
    <lineage>
        <taxon>Eukaryota</taxon>
        <taxon>Fungi</taxon>
        <taxon>Dikarya</taxon>
        <taxon>Basidiomycota</taxon>
        <taxon>Agaricomycotina</taxon>
        <taxon>Agaricomycetes</taxon>
        <taxon>Russulales</taxon>
        <taxon>Lachnocladiaceae</taxon>
        <taxon>Vararia</taxon>
    </lineage>
</organism>
<reference evidence="1" key="2">
    <citation type="journal article" date="2022" name="New Phytol.">
        <title>Evolutionary transition to the ectomycorrhizal habit in the genomes of a hyperdiverse lineage of mushroom-forming fungi.</title>
        <authorList>
            <person name="Looney B."/>
            <person name="Miyauchi S."/>
            <person name="Morin E."/>
            <person name="Drula E."/>
            <person name="Courty P.E."/>
            <person name="Kohler A."/>
            <person name="Kuo A."/>
            <person name="LaButti K."/>
            <person name="Pangilinan J."/>
            <person name="Lipzen A."/>
            <person name="Riley R."/>
            <person name="Andreopoulos W."/>
            <person name="He G."/>
            <person name="Johnson J."/>
            <person name="Nolan M."/>
            <person name="Tritt A."/>
            <person name="Barry K.W."/>
            <person name="Grigoriev I.V."/>
            <person name="Nagy L.G."/>
            <person name="Hibbett D."/>
            <person name="Henrissat B."/>
            <person name="Matheny P.B."/>
            <person name="Labbe J."/>
            <person name="Martin F.M."/>
        </authorList>
    </citation>
    <scope>NUCLEOTIDE SEQUENCE</scope>
    <source>
        <strain evidence="1">EC-137</strain>
    </source>
</reference>
<evidence type="ECO:0000313" key="2">
    <source>
        <dbReference type="Proteomes" id="UP000814128"/>
    </source>
</evidence>
<gene>
    <name evidence="1" type="ORF">K488DRAFT_88698</name>
</gene>